<dbReference type="EMBL" id="JXTB01000231">
    <property type="protein sequence ID" value="PON51578.1"/>
    <property type="molecule type" value="Genomic_DNA"/>
</dbReference>
<feature type="repeat" description="PPR" evidence="3">
    <location>
        <begin position="440"/>
        <end position="474"/>
    </location>
</feature>
<keyword evidence="2" id="KW-0677">Repeat</keyword>
<feature type="repeat" description="PPR" evidence="3">
    <location>
        <begin position="155"/>
        <end position="189"/>
    </location>
</feature>
<evidence type="ECO:0000313" key="5">
    <source>
        <dbReference type="Proteomes" id="UP000237105"/>
    </source>
</evidence>
<comment type="caution">
    <text evidence="4">The sequence shown here is derived from an EMBL/GenBank/DDBJ whole genome shotgun (WGS) entry which is preliminary data.</text>
</comment>
<dbReference type="InterPro" id="IPR050872">
    <property type="entry name" value="PPR_P_subfamily"/>
</dbReference>
<dbReference type="OrthoDB" id="185373at2759"/>
<dbReference type="InterPro" id="IPR002885">
    <property type="entry name" value="PPR_rpt"/>
</dbReference>
<feature type="repeat" description="PPR" evidence="3">
    <location>
        <begin position="265"/>
        <end position="300"/>
    </location>
</feature>
<dbReference type="InterPro" id="IPR011990">
    <property type="entry name" value="TPR-like_helical_dom_sf"/>
</dbReference>
<organism evidence="4 5">
    <name type="scientific">Parasponia andersonii</name>
    <name type="common">Sponia andersonii</name>
    <dbReference type="NCBI Taxonomy" id="3476"/>
    <lineage>
        <taxon>Eukaryota</taxon>
        <taxon>Viridiplantae</taxon>
        <taxon>Streptophyta</taxon>
        <taxon>Embryophyta</taxon>
        <taxon>Tracheophyta</taxon>
        <taxon>Spermatophyta</taxon>
        <taxon>Magnoliopsida</taxon>
        <taxon>eudicotyledons</taxon>
        <taxon>Gunneridae</taxon>
        <taxon>Pentapetalae</taxon>
        <taxon>rosids</taxon>
        <taxon>fabids</taxon>
        <taxon>Rosales</taxon>
        <taxon>Cannabaceae</taxon>
        <taxon>Parasponia</taxon>
    </lineage>
</organism>
<reference evidence="5" key="1">
    <citation type="submission" date="2016-06" db="EMBL/GenBank/DDBJ databases">
        <title>Parallel loss of symbiosis genes in relatives of nitrogen-fixing non-legume Parasponia.</title>
        <authorList>
            <person name="Van Velzen R."/>
            <person name="Holmer R."/>
            <person name="Bu F."/>
            <person name="Rutten L."/>
            <person name="Van Zeijl A."/>
            <person name="Liu W."/>
            <person name="Santuari L."/>
            <person name="Cao Q."/>
            <person name="Sharma T."/>
            <person name="Shen D."/>
            <person name="Roswanjaya Y."/>
            <person name="Wardhani T."/>
            <person name="Kalhor M.S."/>
            <person name="Jansen J."/>
            <person name="Van den Hoogen J."/>
            <person name="Gungor B."/>
            <person name="Hartog M."/>
            <person name="Hontelez J."/>
            <person name="Verver J."/>
            <person name="Yang W.-C."/>
            <person name="Schijlen E."/>
            <person name="Repin R."/>
            <person name="Schilthuizen M."/>
            <person name="Schranz E."/>
            <person name="Heidstra R."/>
            <person name="Miyata K."/>
            <person name="Fedorova E."/>
            <person name="Kohlen W."/>
            <person name="Bisseling T."/>
            <person name="Smit S."/>
            <person name="Geurts R."/>
        </authorList>
    </citation>
    <scope>NUCLEOTIDE SEQUENCE [LARGE SCALE GENOMIC DNA]</scope>
    <source>
        <strain evidence="5">cv. WU1-14</strain>
    </source>
</reference>
<gene>
    <name evidence="4" type="ORF">PanWU01x14_215150</name>
</gene>
<dbReference type="Proteomes" id="UP000237105">
    <property type="component" value="Unassembled WGS sequence"/>
</dbReference>
<dbReference type="PROSITE" id="PS51375">
    <property type="entry name" value="PPR"/>
    <property type="match status" value="6"/>
</dbReference>
<keyword evidence="5" id="KW-1185">Reference proteome</keyword>
<dbReference type="Pfam" id="PF13041">
    <property type="entry name" value="PPR_2"/>
    <property type="match status" value="4"/>
</dbReference>
<dbReference type="Gene3D" id="1.25.40.10">
    <property type="entry name" value="Tetratricopeptide repeat domain"/>
    <property type="match status" value="4"/>
</dbReference>
<protein>
    <submittedName>
        <fullName evidence="4">Tetratricopeptide-like helical domain containing protein</fullName>
    </submittedName>
</protein>
<evidence type="ECO:0000256" key="2">
    <source>
        <dbReference type="ARBA" id="ARBA00022737"/>
    </source>
</evidence>
<evidence type="ECO:0000256" key="3">
    <source>
        <dbReference type="PROSITE-ProRule" id="PRU00708"/>
    </source>
</evidence>
<evidence type="ECO:0000313" key="4">
    <source>
        <dbReference type="EMBL" id="PON51578.1"/>
    </source>
</evidence>
<proteinExistence type="inferred from homology"/>
<feature type="repeat" description="PPR" evidence="3">
    <location>
        <begin position="301"/>
        <end position="335"/>
    </location>
</feature>
<feature type="repeat" description="PPR" evidence="3">
    <location>
        <begin position="336"/>
        <end position="366"/>
    </location>
</feature>
<name>A0A2P5BS09_PARAD</name>
<dbReference type="PANTHER" id="PTHR46128:SF253">
    <property type="entry name" value="PENTACOTRIPEPTIDE-REPEAT REGION OF PRORP DOMAIN-CONTAINING PROTEIN"/>
    <property type="match status" value="1"/>
</dbReference>
<dbReference type="PANTHER" id="PTHR46128">
    <property type="entry name" value="MITOCHONDRIAL GROUP I INTRON SPLICING FACTOR CCM1"/>
    <property type="match status" value="1"/>
</dbReference>
<evidence type="ECO:0000256" key="1">
    <source>
        <dbReference type="ARBA" id="ARBA00007626"/>
    </source>
</evidence>
<comment type="similarity">
    <text evidence="1">Belongs to the PPR family. P subfamily.</text>
</comment>
<dbReference type="NCBIfam" id="TIGR00756">
    <property type="entry name" value="PPR"/>
    <property type="match status" value="7"/>
</dbReference>
<accession>A0A2P5BS09</accession>
<sequence length="495" mass="58234">MRWNLSVLLHYTPSRNLHYHRLIMLDFPLHQTPQTKAWRFLRPFSSDSTDPDEQVAVLVQNIIYFRRQKSTDEIEQALDRSGFELTEELVLNVLRRHRSDWKPAYVFFNWVCKRSGYSPGSRPYNEILDILGKMRRFEEVDQVFDEMSKRNGLVNEATYGILLNRYAAAHKVEEAIDVFKRRKEFGLEVDDLVPFQTLLLWMCRYKHVEVAENLFYSYCNKRNGLFIHSDIKTWNIILNGWCVRGNVHEAKRFWNDIIASGCRPDLFTCGTFINALTKKGKLGTALKLFRAMWGYKGCNPDVAICNCIINALCFKKRIPQALQVFREMSERGCQPNVATYNTLIKYLCRIQRMEKVYEILDEMEQKRGDCLPNHVTYSFLLKSLKRPEEVPALLERMERSGCGMIGDTYNLMLKLYLDWDCQERVRHTWNEMERNGLGPDQQSYTIMVHGYCEKGRRKDALHYFRQMKSKGMRLEPKTEILVNSLDVNFDGKKGA</sequence>
<feature type="repeat" description="PPR" evidence="3">
    <location>
        <begin position="230"/>
        <end position="264"/>
    </location>
</feature>
<dbReference type="AlphaFoldDB" id="A0A2P5BS09"/>